<protein>
    <recommendedName>
        <fullName evidence="4">DNRLRE domain-containing protein</fullName>
    </recommendedName>
</protein>
<dbReference type="Proteomes" id="UP000265882">
    <property type="component" value="Unassembled WGS sequence"/>
</dbReference>
<reference evidence="2 3" key="1">
    <citation type="journal article" date="2017" name="ISME J.">
        <title>Energy and carbon metabolisms in a deep terrestrial subsurface fluid microbial community.</title>
        <authorList>
            <person name="Momper L."/>
            <person name="Jungbluth S.P."/>
            <person name="Lee M.D."/>
            <person name="Amend J.P."/>
        </authorList>
    </citation>
    <scope>NUCLEOTIDE SEQUENCE [LARGE SCALE GENOMIC DNA]</scope>
    <source>
        <strain evidence="2">SURF_5</strain>
    </source>
</reference>
<evidence type="ECO:0000313" key="2">
    <source>
        <dbReference type="EMBL" id="RJP26744.1"/>
    </source>
</evidence>
<dbReference type="EMBL" id="QZKU01000004">
    <property type="protein sequence ID" value="RJP26744.1"/>
    <property type="molecule type" value="Genomic_DNA"/>
</dbReference>
<evidence type="ECO:0000313" key="3">
    <source>
        <dbReference type="Proteomes" id="UP000265882"/>
    </source>
</evidence>
<comment type="caution">
    <text evidence="2">The sequence shown here is derived from an EMBL/GenBank/DDBJ whole genome shotgun (WGS) entry which is preliminary data.</text>
</comment>
<gene>
    <name evidence="2" type="ORF">C4520_00435</name>
</gene>
<accession>A0A3A4PFR9</accession>
<name>A0A3A4PFR9_ABYX5</name>
<evidence type="ECO:0000256" key="1">
    <source>
        <dbReference type="SAM" id="SignalP"/>
    </source>
</evidence>
<dbReference type="AlphaFoldDB" id="A0A3A4PFR9"/>
<evidence type="ECO:0008006" key="4">
    <source>
        <dbReference type="Google" id="ProtNLM"/>
    </source>
</evidence>
<feature type="chain" id="PRO_5017352327" description="DNRLRE domain-containing protein" evidence="1">
    <location>
        <begin position="21"/>
        <end position="704"/>
    </location>
</feature>
<keyword evidence="1" id="KW-0732">Signal</keyword>
<proteinExistence type="predicted"/>
<feature type="signal peptide" evidence="1">
    <location>
        <begin position="1"/>
        <end position="20"/>
    </location>
</feature>
<sequence length="704" mass="79226">MRRKIFILFLCFLFNGSAFGDSAFFSLANRPQEDAFSICGSRDFNGYNTSSGWQYFGFCQDAGCYYNAYWRWPINIPKGSTITAAHVQLRADYTNFGELAAEFSALLPDNRWDNENGFAATNYQRGTDLNSILRQGTPVLWQKVPDWTYGARYDSPDLSNLVQARIDNEDYDPLDERGRYFGLALSYVSGSHFRTATQQPDDATFTARLYIEWIPGPPETRSAETEMIFQVADTAQEDTFSSQGPVNKNGFNNKNGRQYFGYVSGTSSTYNAYWRWFLSIPRGSTITSASLKIRSAGSTSGYLDAALQALAPDGSWESPAGFSRKQYVDGNSLSDIPRRGDAIPWSNIPWWTTGAWFYSPDVAALVQEHIDDPDYDPANNQRAAFGLVLYPVAGTGYRIATQEPVDNRYTAQLHVKWLPPQNVCEGGGTAKEGCDGSIVAPEECTLRFDKHDHICQTTNIPFYKDDVQAGYLSVMGGRYAYTDCPEEKLPRYGIDQDFDWSSDGRVLTLNFHPINTYTHPDRPGLSDRLWVYIGLSRTYPDDPGITCMPYTAVLDETYTGLNYSLKGSIRVSMTNENWLKFDNSGAIRIGGTFLDTISKKAVESDNYLNHVHSPYWNLSLSTIYEERSNYILLRWSDLARLSNNGDWINFSLDLSAISEEAAVKALGNPIRTNIRWGEYIVGPEFPSGEGELTIQLKDFRLVSH</sequence>
<organism evidence="2 3">
    <name type="scientific">Abyssobacteria bacterium (strain SURF_5)</name>
    <dbReference type="NCBI Taxonomy" id="2093360"/>
    <lineage>
        <taxon>Bacteria</taxon>
        <taxon>Pseudomonadati</taxon>
        <taxon>Candidatus Hydrogenedentota</taxon>
        <taxon>Candidatus Abyssobacteria</taxon>
    </lineage>
</organism>